<dbReference type="RefSeq" id="WP_092960112.1">
    <property type="nucleotide sequence ID" value="NZ_FOSQ01000004.1"/>
</dbReference>
<dbReference type="SUPFAM" id="SSF52540">
    <property type="entry name" value="P-loop containing nucleoside triphosphate hydrolases"/>
    <property type="match status" value="1"/>
</dbReference>
<evidence type="ECO:0000256" key="1">
    <source>
        <dbReference type="ARBA" id="ARBA00022741"/>
    </source>
</evidence>
<dbReference type="AlphaFoldDB" id="A0A1I4AS65"/>
<dbReference type="InterPro" id="IPR050625">
    <property type="entry name" value="ParA/MinD_ATPase"/>
</dbReference>
<dbReference type="GO" id="GO:0051782">
    <property type="term" value="P:negative regulation of cell division"/>
    <property type="evidence" value="ECO:0007669"/>
    <property type="project" value="TreeGrafter"/>
</dbReference>
<keyword evidence="1" id="KW-0547">Nucleotide-binding</keyword>
<sequence>MNAFDKLAAEAGEETAASFRTDRKPLICFATDATTEATLREGFQDLAPPGSEFRRGDINAAIALLRTTPTPWTLLVDLTGHPQPFAALEDLSEVVEPDVRVLVIGDRTDLGFYRHITRNVGVADYMYKPLTAALIAENFGAVVARKRQERTVRGGRLLTITGARGGVGASSIAGNLAWYLANVAKRHSLALDADTQRGTLALMLAAEAGGGLRTALEQPARVDELFVERTAHAVNDRLHVLAAEEQLNAPVNYATGAADRLISLARRRYNFIVADVPFQPAGFGHELLDIAQQRVIVMEPTLACVRDALRLLMLPPGSGQASRPLLVLNRAGRPGGLSTAKITEVMKQEPDVVIPDQARKVEEAATLGQAVEGAFRDGIARVAVACGAASAPPPGLGSRLAKLRKLFRK</sequence>
<dbReference type="GO" id="GO:0005524">
    <property type="term" value="F:ATP binding"/>
    <property type="evidence" value="ECO:0007669"/>
    <property type="project" value="UniProtKB-KW"/>
</dbReference>
<dbReference type="PANTHER" id="PTHR43384">
    <property type="entry name" value="SEPTUM SITE-DETERMINING PROTEIN MIND HOMOLOG, CHLOROPLASTIC-RELATED"/>
    <property type="match status" value="1"/>
</dbReference>
<gene>
    <name evidence="3" type="ORF">SAMN02745775_104133</name>
</gene>
<dbReference type="Gene3D" id="3.40.50.300">
    <property type="entry name" value="P-loop containing nucleotide triphosphate hydrolases"/>
    <property type="match status" value="1"/>
</dbReference>
<dbReference type="Proteomes" id="UP000199473">
    <property type="component" value="Unassembled WGS sequence"/>
</dbReference>
<dbReference type="STRING" id="1123062.SAMN02745775_104133"/>
<accession>A0A1I4AS65</accession>
<dbReference type="GO" id="GO:0009898">
    <property type="term" value="C:cytoplasmic side of plasma membrane"/>
    <property type="evidence" value="ECO:0007669"/>
    <property type="project" value="TreeGrafter"/>
</dbReference>
<dbReference type="InterPro" id="IPR017746">
    <property type="entry name" value="Cellulose_synthase_operon_BcsQ"/>
</dbReference>
<protein>
    <submittedName>
        <fullName evidence="3">Pilus assembly protein CpaE</fullName>
    </submittedName>
</protein>
<name>A0A1I4AS65_9PROT</name>
<proteinExistence type="predicted"/>
<organism evidence="3 4">
    <name type="scientific">Falsiroseomonas stagni DSM 19981</name>
    <dbReference type="NCBI Taxonomy" id="1123062"/>
    <lineage>
        <taxon>Bacteria</taxon>
        <taxon>Pseudomonadati</taxon>
        <taxon>Pseudomonadota</taxon>
        <taxon>Alphaproteobacteria</taxon>
        <taxon>Acetobacterales</taxon>
        <taxon>Roseomonadaceae</taxon>
        <taxon>Falsiroseomonas</taxon>
    </lineage>
</organism>
<evidence type="ECO:0000313" key="4">
    <source>
        <dbReference type="Proteomes" id="UP000199473"/>
    </source>
</evidence>
<dbReference type="GO" id="GO:0005829">
    <property type="term" value="C:cytosol"/>
    <property type="evidence" value="ECO:0007669"/>
    <property type="project" value="TreeGrafter"/>
</dbReference>
<keyword evidence="2" id="KW-0067">ATP-binding</keyword>
<dbReference type="OrthoDB" id="9783172at2"/>
<dbReference type="GO" id="GO:0016887">
    <property type="term" value="F:ATP hydrolysis activity"/>
    <property type="evidence" value="ECO:0007669"/>
    <property type="project" value="TreeGrafter"/>
</dbReference>
<keyword evidence="4" id="KW-1185">Reference proteome</keyword>
<evidence type="ECO:0000256" key="2">
    <source>
        <dbReference type="ARBA" id="ARBA00022840"/>
    </source>
</evidence>
<dbReference type="InterPro" id="IPR027417">
    <property type="entry name" value="P-loop_NTPase"/>
</dbReference>
<dbReference type="EMBL" id="FOSQ01000004">
    <property type="protein sequence ID" value="SFK59372.1"/>
    <property type="molecule type" value="Genomic_DNA"/>
</dbReference>
<reference evidence="3 4" key="1">
    <citation type="submission" date="2016-10" db="EMBL/GenBank/DDBJ databases">
        <authorList>
            <person name="de Groot N.N."/>
        </authorList>
    </citation>
    <scope>NUCLEOTIDE SEQUENCE [LARGE SCALE GENOMIC DNA]</scope>
    <source>
        <strain evidence="3 4">DSM 19981</strain>
    </source>
</reference>
<dbReference type="Gene3D" id="3.40.50.2300">
    <property type="match status" value="1"/>
</dbReference>
<dbReference type="PANTHER" id="PTHR43384:SF6">
    <property type="entry name" value="SEPTUM SITE-DETERMINING PROTEIN MIND HOMOLOG, CHLOROPLASTIC"/>
    <property type="match status" value="1"/>
</dbReference>
<dbReference type="Pfam" id="PF06564">
    <property type="entry name" value="CBP_BcsQ"/>
    <property type="match status" value="1"/>
</dbReference>
<evidence type="ECO:0000313" key="3">
    <source>
        <dbReference type="EMBL" id="SFK59372.1"/>
    </source>
</evidence>